<dbReference type="Pfam" id="PF13180">
    <property type="entry name" value="PDZ_2"/>
    <property type="match status" value="1"/>
</dbReference>
<dbReference type="InterPro" id="IPR001478">
    <property type="entry name" value="PDZ"/>
</dbReference>
<comment type="similarity">
    <text evidence="1">Belongs to the peptidase S1C family.</text>
</comment>
<dbReference type="SMART" id="SM00228">
    <property type="entry name" value="PDZ"/>
    <property type="match status" value="1"/>
</dbReference>
<sequence>MPIRFLRVVIVWLLVLATLWVMQPYLSALWFSASTPRTVTPRAELAASEQATVRLFKEVSPSVVHVFARGRPSPSVFSDEQDSVVQSGSGIIWDFAGHVITNNHVISGTAHIGVRLTSGEFVAAHVVGAAPNYDLAILQLERPRSALHPIAVGRSADLQVGQSTFAIGNPYGLDQTLTSGIVSALGRTLPSVTAREVKGMIQTDAPINPGNSGGPLLDSAGRLIGVNSAIISGSGASAGIGFAIPVDIVNRVAAELIRSGHVPLSGVGIVAAKQGEATSLGIDGVIVLRTLPGSPAAKAGIEGVSEDGVIGDVITEVNGKSVHSMEELTSILEDEGIGKQIELTLDRAGQTRSVKLSIADVSQLAQR</sequence>
<dbReference type="PROSITE" id="PS50106">
    <property type="entry name" value="PDZ"/>
    <property type="match status" value="1"/>
</dbReference>
<keyword evidence="3" id="KW-0378">Hydrolase</keyword>
<dbReference type="Gene3D" id="2.30.42.10">
    <property type="match status" value="1"/>
</dbReference>
<protein>
    <submittedName>
        <fullName evidence="5">2-alkenal reductase</fullName>
        <ecNumber evidence="5">1.3.1.74</ecNumber>
    </submittedName>
</protein>
<dbReference type="InterPro" id="IPR036034">
    <property type="entry name" value="PDZ_sf"/>
</dbReference>
<dbReference type="GO" id="GO:0004252">
    <property type="term" value="F:serine-type endopeptidase activity"/>
    <property type="evidence" value="ECO:0007669"/>
    <property type="project" value="InterPro"/>
</dbReference>
<dbReference type="GO" id="GO:0006508">
    <property type="term" value="P:proteolysis"/>
    <property type="evidence" value="ECO:0007669"/>
    <property type="project" value="UniProtKB-KW"/>
</dbReference>
<evidence type="ECO:0000313" key="6">
    <source>
        <dbReference type="Proteomes" id="UP000246085"/>
    </source>
</evidence>
<evidence type="ECO:0000256" key="3">
    <source>
        <dbReference type="ARBA" id="ARBA00022801"/>
    </source>
</evidence>
<dbReference type="KEGG" id="bvz:BRAD3257_6163"/>
<evidence type="ECO:0000256" key="1">
    <source>
        <dbReference type="ARBA" id="ARBA00010541"/>
    </source>
</evidence>
<dbReference type="Pfam" id="PF13365">
    <property type="entry name" value="Trypsin_2"/>
    <property type="match status" value="1"/>
</dbReference>
<dbReference type="InterPro" id="IPR051201">
    <property type="entry name" value="Chloro_Bact_Ser_Proteases"/>
</dbReference>
<name>A0A2U3Q6P3_9BRAD</name>
<dbReference type="GO" id="GO:0032440">
    <property type="term" value="F:2-alkenal reductase [NAD(P)H] activity"/>
    <property type="evidence" value="ECO:0007669"/>
    <property type="project" value="UniProtKB-EC"/>
</dbReference>
<dbReference type="EMBL" id="LS398110">
    <property type="protein sequence ID" value="SPP97077.1"/>
    <property type="molecule type" value="Genomic_DNA"/>
</dbReference>
<dbReference type="Proteomes" id="UP000246085">
    <property type="component" value="Chromosome BRAD3257"/>
</dbReference>
<keyword evidence="5" id="KW-0560">Oxidoreductase</keyword>
<reference evidence="5 6" key="1">
    <citation type="submission" date="2018-03" db="EMBL/GenBank/DDBJ databases">
        <authorList>
            <person name="Gully D."/>
        </authorList>
    </citation>
    <scope>NUCLEOTIDE SEQUENCE [LARGE SCALE GENOMIC DNA]</scope>
    <source>
        <strain evidence="5">ORS3257</strain>
    </source>
</reference>
<dbReference type="PANTHER" id="PTHR43343">
    <property type="entry name" value="PEPTIDASE S12"/>
    <property type="match status" value="1"/>
</dbReference>
<accession>A0A2U3Q6P3</accession>
<evidence type="ECO:0000313" key="5">
    <source>
        <dbReference type="EMBL" id="SPP97077.1"/>
    </source>
</evidence>
<dbReference type="AlphaFoldDB" id="A0A2U3Q6P3"/>
<feature type="domain" description="PDZ" evidence="4">
    <location>
        <begin position="253"/>
        <end position="349"/>
    </location>
</feature>
<keyword evidence="2" id="KW-0645">Protease</keyword>
<dbReference type="InterPro" id="IPR001940">
    <property type="entry name" value="Peptidase_S1C"/>
</dbReference>
<dbReference type="InterPro" id="IPR043504">
    <property type="entry name" value="Peptidase_S1_PA_chymotrypsin"/>
</dbReference>
<dbReference type="SUPFAM" id="SSF50156">
    <property type="entry name" value="PDZ domain-like"/>
    <property type="match status" value="1"/>
</dbReference>
<dbReference type="SUPFAM" id="SSF50494">
    <property type="entry name" value="Trypsin-like serine proteases"/>
    <property type="match status" value="1"/>
</dbReference>
<dbReference type="RefSeq" id="WP_244607719.1">
    <property type="nucleotide sequence ID" value="NZ_LS398110.1"/>
</dbReference>
<dbReference type="Gene3D" id="2.40.10.10">
    <property type="entry name" value="Trypsin-like serine proteases"/>
    <property type="match status" value="2"/>
</dbReference>
<gene>
    <name evidence="5" type="ORF">BRAD3257_6163</name>
</gene>
<dbReference type="InterPro" id="IPR009003">
    <property type="entry name" value="Peptidase_S1_PA"/>
</dbReference>
<evidence type="ECO:0000256" key="2">
    <source>
        <dbReference type="ARBA" id="ARBA00022670"/>
    </source>
</evidence>
<dbReference type="EC" id="1.3.1.74" evidence="5"/>
<proteinExistence type="inferred from homology"/>
<dbReference type="PRINTS" id="PR00834">
    <property type="entry name" value="PROTEASES2C"/>
</dbReference>
<evidence type="ECO:0000259" key="4">
    <source>
        <dbReference type="PROSITE" id="PS50106"/>
    </source>
</evidence>
<organism evidence="5 6">
    <name type="scientific">Bradyrhizobium vignae</name>
    <dbReference type="NCBI Taxonomy" id="1549949"/>
    <lineage>
        <taxon>Bacteria</taxon>
        <taxon>Pseudomonadati</taxon>
        <taxon>Pseudomonadota</taxon>
        <taxon>Alphaproteobacteria</taxon>
        <taxon>Hyphomicrobiales</taxon>
        <taxon>Nitrobacteraceae</taxon>
        <taxon>Bradyrhizobium</taxon>
    </lineage>
</organism>
<dbReference type="PANTHER" id="PTHR43343:SF3">
    <property type="entry name" value="PROTEASE DO-LIKE 8, CHLOROPLASTIC"/>
    <property type="match status" value="1"/>
</dbReference>